<sequence length="119" mass="12859">MAEDVSFLSVVGRFLFHRIMMRVEHRRGKVTAMSCECALADQAKVANPEGCRPCHPKYPAPTLSGAQSVAQGRMPVPSPRCLACCHGNCGGGCCSVCTVRRCQLSGVSYNAHSNRDMDQ</sequence>
<name>A0AAD7RTT5_9TELE</name>
<proteinExistence type="predicted"/>
<organism evidence="1 2">
    <name type="scientific">Aldrovandia affinis</name>
    <dbReference type="NCBI Taxonomy" id="143900"/>
    <lineage>
        <taxon>Eukaryota</taxon>
        <taxon>Metazoa</taxon>
        <taxon>Chordata</taxon>
        <taxon>Craniata</taxon>
        <taxon>Vertebrata</taxon>
        <taxon>Euteleostomi</taxon>
        <taxon>Actinopterygii</taxon>
        <taxon>Neopterygii</taxon>
        <taxon>Teleostei</taxon>
        <taxon>Notacanthiformes</taxon>
        <taxon>Halosauridae</taxon>
        <taxon>Aldrovandia</taxon>
    </lineage>
</organism>
<dbReference type="EMBL" id="JAINUG010000174">
    <property type="protein sequence ID" value="KAJ8390110.1"/>
    <property type="molecule type" value="Genomic_DNA"/>
</dbReference>
<accession>A0AAD7RTT5</accession>
<keyword evidence="2" id="KW-1185">Reference proteome</keyword>
<protein>
    <submittedName>
        <fullName evidence="1">Uncharacterized protein</fullName>
    </submittedName>
</protein>
<evidence type="ECO:0000313" key="2">
    <source>
        <dbReference type="Proteomes" id="UP001221898"/>
    </source>
</evidence>
<gene>
    <name evidence="1" type="ORF">AAFF_G00111240</name>
</gene>
<comment type="caution">
    <text evidence="1">The sequence shown here is derived from an EMBL/GenBank/DDBJ whole genome shotgun (WGS) entry which is preliminary data.</text>
</comment>
<evidence type="ECO:0000313" key="1">
    <source>
        <dbReference type="EMBL" id="KAJ8390110.1"/>
    </source>
</evidence>
<reference evidence="1" key="1">
    <citation type="journal article" date="2023" name="Science">
        <title>Genome structures resolve the early diversification of teleost fishes.</title>
        <authorList>
            <person name="Parey E."/>
            <person name="Louis A."/>
            <person name="Montfort J."/>
            <person name="Bouchez O."/>
            <person name="Roques C."/>
            <person name="Iampietro C."/>
            <person name="Lluch J."/>
            <person name="Castinel A."/>
            <person name="Donnadieu C."/>
            <person name="Desvignes T."/>
            <person name="Floi Bucao C."/>
            <person name="Jouanno E."/>
            <person name="Wen M."/>
            <person name="Mejri S."/>
            <person name="Dirks R."/>
            <person name="Jansen H."/>
            <person name="Henkel C."/>
            <person name="Chen W.J."/>
            <person name="Zahm M."/>
            <person name="Cabau C."/>
            <person name="Klopp C."/>
            <person name="Thompson A.W."/>
            <person name="Robinson-Rechavi M."/>
            <person name="Braasch I."/>
            <person name="Lecointre G."/>
            <person name="Bobe J."/>
            <person name="Postlethwait J.H."/>
            <person name="Berthelot C."/>
            <person name="Roest Crollius H."/>
            <person name="Guiguen Y."/>
        </authorList>
    </citation>
    <scope>NUCLEOTIDE SEQUENCE</scope>
    <source>
        <strain evidence="1">NC1722</strain>
    </source>
</reference>
<dbReference type="AlphaFoldDB" id="A0AAD7RTT5"/>
<dbReference type="Proteomes" id="UP001221898">
    <property type="component" value="Unassembled WGS sequence"/>
</dbReference>